<dbReference type="GO" id="GO:0003700">
    <property type="term" value="F:DNA-binding transcription factor activity"/>
    <property type="evidence" value="ECO:0007669"/>
    <property type="project" value="InterPro"/>
</dbReference>
<evidence type="ECO:0000256" key="3">
    <source>
        <dbReference type="ARBA" id="ARBA00023125"/>
    </source>
</evidence>
<evidence type="ECO:0000256" key="5">
    <source>
        <dbReference type="ARBA" id="ARBA00023163"/>
    </source>
</evidence>
<dbReference type="RefSeq" id="WP_094842332.1">
    <property type="nucleotide sequence ID" value="NZ_NEVS01000004.1"/>
</dbReference>
<keyword evidence="8" id="KW-1185">Reference proteome</keyword>
<dbReference type="Proteomes" id="UP000215767">
    <property type="component" value="Unassembled WGS sequence"/>
</dbReference>
<dbReference type="Gene3D" id="1.10.10.10">
    <property type="entry name" value="Winged helix-like DNA-binding domain superfamily/Winged helix DNA-binding domain"/>
    <property type="match status" value="1"/>
</dbReference>
<dbReference type="OrthoDB" id="9775392at2"/>
<evidence type="ECO:0000256" key="2">
    <source>
        <dbReference type="ARBA" id="ARBA00023015"/>
    </source>
</evidence>
<dbReference type="InterPro" id="IPR036388">
    <property type="entry name" value="WH-like_DNA-bd_sf"/>
</dbReference>
<dbReference type="PRINTS" id="PR00039">
    <property type="entry name" value="HTHLYSR"/>
</dbReference>
<dbReference type="FunFam" id="1.10.10.10:FF:000001">
    <property type="entry name" value="LysR family transcriptional regulator"/>
    <property type="match status" value="1"/>
</dbReference>
<dbReference type="Pfam" id="PF00126">
    <property type="entry name" value="HTH_1"/>
    <property type="match status" value="1"/>
</dbReference>
<sequence>MTLTELKYIVAVARERHFGRAAEACFVSQPTLSVAIRKLEDELGVTIFERGGSEVGVTPIGQRIVAQAQKVLEESASIKEIARQGHDPLAGPLRVGVIHTIGPYLLPRLVPVQIERTPQMPLLLQENFTLRLVELLRQGEIDCAIMALPLPEAGLVIQPLYDEPFLVAVPRDHPWADRKAIPAQDLKQQTMLLLGSGHCFRDQVLEVCPELSRFSAASDGIQRTFEGSSLETIRHMVAAGIGITVLPVSAVPENPPSDSLLRYVPLEAPVPDRRVVLAWRRSFPRLAAIEALAQAVYASPMPGVRMLEGEAAAHQDQSEALSSINRP</sequence>
<dbReference type="AlphaFoldDB" id="A0A261UH72"/>
<keyword evidence="2" id="KW-0805">Transcription regulation</keyword>
<evidence type="ECO:0000256" key="1">
    <source>
        <dbReference type="ARBA" id="ARBA00009437"/>
    </source>
</evidence>
<dbReference type="InterPro" id="IPR000847">
    <property type="entry name" value="LysR_HTH_N"/>
</dbReference>
<dbReference type="Gene3D" id="3.40.190.10">
    <property type="entry name" value="Periplasmic binding protein-like II"/>
    <property type="match status" value="2"/>
</dbReference>
<keyword evidence="4" id="KW-0010">Activator</keyword>
<dbReference type="PROSITE" id="PS50931">
    <property type="entry name" value="HTH_LYSR"/>
    <property type="match status" value="1"/>
</dbReference>
<accession>A0A261UH72</accession>
<dbReference type="PANTHER" id="PTHR30346">
    <property type="entry name" value="TRANSCRIPTIONAL DUAL REGULATOR HCAR-RELATED"/>
    <property type="match status" value="1"/>
</dbReference>
<dbReference type="CDD" id="cd08411">
    <property type="entry name" value="PBP2_OxyR"/>
    <property type="match status" value="1"/>
</dbReference>
<comment type="caution">
    <text evidence="7">The sequence shown here is derived from an EMBL/GenBank/DDBJ whole genome shotgun (WGS) entry which is preliminary data.</text>
</comment>
<dbReference type="Pfam" id="PF03466">
    <property type="entry name" value="LysR_substrate"/>
    <property type="match status" value="1"/>
</dbReference>
<dbReference type="GO" id="GO:0003677">
    <property type="term" value="F:DNA binding"/>
    <property type="evidence" value="ECO:0007669"/>
    <property type="project" value="UniProtKB-KW"/>
</dbReference>
<evidence type="ECO:0000313" key="8">
    <source>
        <dbReference type="Proteomes" id="UP000215767"/>
    </source>
</evidence>
<evidence type="ECO:0000313" key="7">
    <source>
        <dbReference type="EMBL" id="OZI60925.1"/>
    </source>
</evidence>
<dbReference type="SUPFAM" id="SSF46785">
    <property type="entry name" value="Winged helix' DNA-binding domain"/>
    <property type="match status" value="1"/>
</dbReference>
<proteinExistence type="inferred from homology"/>
<evidence type="ECO:0000259" key="6">
    <source>
        <dbReference type="PROSITE" id="PS50931"/>
    </source>
</evidence>
<reference evidence="8" key="1">
    <citation type="submission" date="2017-05" db="EMBL/GenBank/DDBJ databases">
        <title>Complete and WGS of Bordetella genogroups.</title>
        <authorList>
            <person name="Spilker T."/>
            <person name="Lipuma J."/>
        </authorList>
    </citation>
    <scope>NUCLEOTIDE SEQUENCE [LARGE SCALE GENOMIC DNA]</scope>
    <source>
        <strain evidence="8">AU8856</strain>
    </source>
</reference>
<keyword evidence="5" id="KW-0804">Transcription</keyword>
<dbReference type="GO" id="GO:0032993">
    <property type="term" value="C:protein-DNA complex"/>
    <property type="evidence" value="ECO:0007669"/>
    <property type="project" value="TreeGrafter"/>
</dbReference>
<gene>
    <name evidence="7" type="ORF">CAL28_16310</name>
</gene>
<comment type="similarity">
    <text evidence="1">Belongs to the LysR transcriptional regulatory family.</text>
</comment>
<dbReference type="SUPFAM" id="SSF53850">
    <property type="entry name" value="Periplasmic binding protein-like II"/>
    <property type="match status" value="1"/>
</dbReference>
<organism evidence="7 8">
    <name type="scientific">Bordetella genomosp. 11</name>
    <dbReference type="NCBI Taxonomy" id="1416808"/>
    <lineage>
        <taxon>Bacteria</taxon>
        <taxon>Pseudomonadati</taxon>
        <taxon>Pseudomonadota</taxon>
        <taxon>Betaproteobacteria</taxon>
        <taxon>Burkholderiales</taxon>
        <taxon>Alcaligenaceae</taxon>
        <taxon>Bordetella</taxon>
    </lineage>
</organism>
<evidence type="ECO:0000256" key="4">
    <source>
        <dbReference type="ARBA" id="ARBA00023159"/>
    </source>
</evidence>
<dbReference type="InterPro" id="IPR005119">
    <property type="entry name" value="LysR_subst-bd"/>
</dbReference>
<protein>
    <submittedName>
        <fullName evidence="7">LysR family transcriptional regulator</fullName>
    </submittedName>
</protein>
<keyword evidence="3" id="KW-0238">DNA-binding</keyword>
<feature type="domain" description="HTH lysR-type" evidence="6">
    <location>
        <begin position="1"/>
        <end position="58"/>
    </location>
</feature>
<name>A0A261UH72_9BORD</name>
<dbReference type="InterPro" id="IPR036390">
    <property type="entry name" value="WH_DNA-bd_sf"/>
</dbReference>
<dbReference type="EMBL" id="NEVS01000004">
    <property type="protein sequence ID" value="OZI60925.1"/>
    <property type="molecule type" value="Genomic_DNA"/>
</dbReference>
<dbReference type="PANTHER" id="PTHR30346:SF26">
    <property type="entry name" value="HYDROGEN PEROXIDE-INDUCIBLE GENES ACTIVATOR"/>
    <property type="match status" value="1"/>
</dbReference>